<dbReference type="eggNOG" id="COG4967">
    <property type="taxonomic scope" value="Bacteria"/>
</dbReference>
<proteinExistence type="predicted"/>
<keyword evidence="3" id="KW-1185">Reference proteome</keyword>
<dbReference type="Proteomes" id="UP000001955">
    <property type="component" value="Chromosome"/>
</dbReference>
<dbReference type="AlphaFoldDB" id="I2B5X6"/>
<accession>I2B5X6</accession>
<dbReference type="HOGENOM" id="CLU_143487_1_0_6"/>
<gene>
    <name evidence="2" type="primary">ppdC</name>
    <name evidence="2" type="ordered locus">EBL_c08070</name>
</gene>
<protein>
    <submittedName>
        <fullName evidence="2">Putative prepilin peptidase dependent protein C</fullName>
    </submittedName>
</protein>
<reference evidence="2 3" key="1">
    <citation type="journal article" date="2012" name="J. Bacteriol.">
        <title>Complete genome sequence of the B12-producing Shimwellia blattae strain DSM 4481, isolated from a cockroach.</title>
        <authorList>
            <person name="Brzuszkiewicz E."/>
            <person name="Waschkowitz T."/>
            <person name="Wiezer A."/>
            <person name="Daniel R."/>
        </authorList>
    </citation>
    <scope>NUCLEOTIDE SEQUENCE [LARGE SCALE GENOMIC DNA]</scope>
    <source>
        <strain evidence="3">ATCC 29907 / DSM 4481 / JCM 1650 / NBRC 105725 / CDC 9005-74</strain>
    </source>
</reference>
<dbReference type="KEGG" id="ebt:EBL_c08070"/>
<dbReference type="EMBL" id="CP001560">
    <property type="protein sequence ID" value="AFJ45930.1"/>
    <property type="molecule type" value="Genomic_DNA"/>
</dbReference>
<evidence type="ECO:0000313" key="3">
    <source>
        <dbReference type="Proteomes" id="UP000001955"/>
    </source>
</evidence>
<organism evidence="2 3">
    <name type="scientific">Shimwellia blattae (strain ATCC 29907 / DSM 4481 / JCM 1650 / NBRC 105725 / CDC 9005-74)</name>
    <name type="common">Escherichia blattae</name>
    <dbReference type="NCBI Taxonomy" id="630626"/>
    <lineage>
        <taxon>Bacteria</taxon>
        <taxon>Pseudomonadati</taxon>
        <taxon>Pseudomonadota</taxon>
        <taxon>Gammaproteobacteria</taxon>
        <taxon>Enterobacterales</taxon>
        <taxon>Enterobacteriaceae</taxon>
        <taxon>Shimwellia</taxon>
    </lineage>
</organism>
<dbReference type="STRING" id="630626.EBL_c08070"/>
<feature type="domain" description="Prepilin peptidase dependent protein C-like C-terminal" evidence="1">
    <location>
        <begin position="31"/>
        <end position="102"/>
    </location>
</feature>
<evidence type="ECO:0000259" key="1">
    <source>
        <dbReference type="Pfam" id="PF12528"/>
    </source>
</evidence>
<dbReference type="RefSeq" id="WP_014715846.1">
    <property type="nucleotide sequence ID" value="NC_017910.1"/>
</dbReference>
<dbReference type="InterPro" id="IPR022204">
    <property type="entry name" value="PpdC-like_C"/>
</dbReference>
<sequence length="102" mass="11626">MSRQAQRGSSLPEALVAMLLLLLVVTALAGYQRGVYRGLAHWEEGYRLWLMLEGQRAWPPAPLPEGWQRQEQRTPRGACVHRQITLRSPQGRQARVSALHCR</sequence>
<dbReference type="Pfam" id="PF12528">
    <property type="entry name" value="T2SSppdC"/>
    <property type="match status" value="1"/>
</dbReference>
<evidence type="ECO:0000313" key="2">
    <source>
        <dbReference type="EMBL" id="AFJ45930.1"/>
    </source>
</evidence>
<name>I2B5X6_SHIBC</name>